<feature type="binding site" evidence="7 8">
    <location>
        <position position="106"/>
    </location>
    <ligand>
        <name>S-adenosyl-L-methionine</name>
        <dbReference type="ChEBI" id="CHEBI:59789"/>
    </ligand>
</feature>
<dbReference type="NCBIfam" id="TIGR00755">
    <property type="entry name" value="ksgA"/>
    <property type="match status" value="1"/>
</dbReference>
<comment type="catalytic activity">
    <reaction evidence="7">
        <text>adenosine(1518)/adenosine(1519) in 16S rRNA + 4 S-adenosyl-L-methionine = N(6)-dimethyladenosine(1518)/N(6)-dimethyladenosine(1519) in 16S rRNA + 4 S-adenosyl-L-homocysteine + 4 H(+)</text>
        <dbReference type="Rhea" id="RHEA:19609"/>
        <dbReference type="Rhea" id="RHEA-COMP:10232"/>
        <dbReference type="Rhea" id="RHEA-COMP:10233"/>
        <dbReference type="ChEBI" id="CHEBI:15378"/>
        <dbReference type="ChEBI" id="CHEBI:57856"/>
        <dbReference type="ChEBI" id="CHEBI:59789"/>
        <dbReference type="ChEBI" id="CHEBI:74411"/>
        <dbReference type="ChEBI" id="CHEBI:74493"/>
        <dbReference type="EC" id="2.1.1.182"/>
    </reaction>
</comment>
<gene>
    <name evidence="7" type="primary">rsmA</name>
    <name evidence="7" type="synonym">ksgA</name>
    <name evidence="10" type="ORF">HDF09_000929</name>
</gene>
<evidence type="ECO:0000313" key="11">
    <source>
        <dbReference type="Proteomes" id="UP000568106"/>
    </source>
</evidence>
<dbReference type="SMART" id="SM00650">
    <property type="entry name" value="rADc"/>
    <property type="match status" value="1"/>
</dbReference>
<comment type="subcellular location">
    <subcellularLocation>
        <location evidence="7">Cytoplasm</location>
    </subcellularLocation>
</comment>
<dbReference type="Pfam" id="PF00398">
    <property type="entry name" value="RrnaAD"/>
    <property type="match status" value="1"/>
</dbReference>
<dbReference type="GO" id="GO:0005829">
    <property type="term" value="C:cytosol"/>
    <property type="evidence" value="ECO:0007669"/>
    <property type="project" value="TreeGrafter"/>
</dbReference>
<feature type="binding site" evidence="7 8">
    <location>
        <position position="14"/>
    </location>
    <ligand>
        <name>S-adenosyl-L-methionine</name>
        <dbReference type="ChEBI" id="CHEBI:59789"/>
    </ligand>
</feature>
<feature type="binding site" evidence="7 8">
    <location>
        <position position="12"/>
    </location>
    <ligand>
        <name>S-adenosyl-L-methionine</name>
        <dbReference type="ChEBI" id="CHEBI:59789"/>
    </ligand>
</feature>
<dbReference type="PANTHER" id="PTHR11727:SF7">
    <property type="entry name" value="DIMETHYLADENOSINE TRANSFERASE-RELATED"/>
    <property type="match status" value="1"/>
</dbReference>
<dbReference type="SUPFAM" id="SSF53335">
    <property type="entry name" value="S-adenosyl-L-methionine-dependent methyltransferases"/>
    <property type="match status" value="1"/>
</dbReference>
<protein>
    <recommendedName>
        <fullName evidence="7">Ribosomal RNA small subunit methyltransferase A</fullName>
        <ecNumber evidence="7">2.1.1.182</ecNumber>
    </recommendedName>
    <alternativeName>
        <fullName evidence="7">16S rRNA (adenine(1518)-N(6)/adenine(1519)-N(6))-dimethyltransferase</fullName>
    </alternativeName>
    <alternativeName>
        <fullName evidence="7">16S rRNA dimethyladenosine transferase</fullName>
    </alternativeName>
    <alternativeName>
        <fullName evidence="7">16S rRNA dimethylase</fullName>
    </alternativeName>
    <alternativeName>
        <fullName evidence="7">S-adenosylmethionine-6-N', N'-adenosyl(rRNA) dimethyltransferase</fullName>
    </alternativeName>
</protein>
<dbReference type="InterPro" id="IPR023165">
    <property type="entry name" value="rRNA_Ade_diMease-like_C"/>
</dbReference>
<dbReference type="Proteomes" id="UP000568106">
    <property type="component" value="Unassembled WGS sequence"/>
</dbReference>
<dbReference type="PROSITE" id="PS51689">
    <property type="entry name" value="SAM_RNA_A_N6_MT"/>
    <property type="match status" value="1"/>
</dbReference>
<evidence type="ECO:0000256" key="3">
    <source>
        <dbReference type="ARBA" id="ARBA00022603"/>
    </source>
</evidence>
<keyword evidence="6 7" id="KW-0694">RNA-binding</keyword>
<accession>A0A7W8IFJ2</accession>
<dbReference type="EC" id="2.1.1.182" evidence="7"/>
<dbReference type="PANTHER" id="PTHR11727">
    <property type="entry name" value="DIMETHYLADENOSINE TRANSFERASE"/>
    <property type="match status" value="1"/>
</dbReference>
<dbReference type="Gene3D" id="3.40.50.150">
    <property type="entry name" value="Vaccinia Virus protein VP39"/>
    <property type="match status" value="1"/>
</dbReference>
<dbReference type="GO" id="GO:0052908">
    <property type="term" value="F:16S rRNA (adenine(1518)-N(6)/adenine(1519)-N(6))-dimethyltransferase activity"/>
    <property type="evidence" value="ECO:0007669"/>
    <property type="project" value="UniProtKB-EC"/>
</dbReference>
<evidence type="ECO:0000256" key="8">
    <source>
        <dbReference type="PROSITE-ProRule" id="PRU01026"/>
    </source>
</evidence>
<comment type="similarity">
    <text evidence="7">Belongs to the class I-like SAM-binding methyltransferase superfamily. rRNA adenine N(6)-methyltransferase family. RsmA subfamily.</text>
</comment>
<evidence type="ECO:0000256" key="2">
    <source>
        <dbReference type="ARBA" id="ARBA00022552"/>
    </source>
</evidence>
<evidence type="ECO:0000313" key="10">
    <source>
        <dbReference type="EMBL" id="MBB5316279.1"/>
    </source>
</evidence>
<keyword evidence="4 7" id="KW-0808">Transferase</keyword>
<reference evidence="10" key="1">
    <citation type="submission" date="2020-08" db="EMBL/GenBank/DDBJ databases">
        <title>Genomic Encyclopedia of Type Strains, Phase IV (KMG-V): Genome sequencing to study the core and pangenomes of soil and plant-associated prokaryotes.</title>
        <authorList>
            <person name="Whitman W."/>
        </authorList>
    </citation>
    <scope>NUCLEOTIDE SEQUENCE [LARGE SCALE GENOMIC DNA]</scope>
    <source>
        <strain evidence="10">M8UP27</strain>
    </source>
</reference>
<keyword evidence="2 7" id="KW-0698">rRNA processing</keyword>
<keyword evidence="11" id="KW-1185">Reference proteome</keyword>
<evidence type="ECO:0000256" key="5">
    <source>
        <dbReference type="ARBA" id="ARBA00022691"/>
    </source>
</evidence>
<dbReference type="EMBL" id="JACHDY010000001">
    <property type="protein sequence ID" value="MBB5316279.1"/>
    <property type="molecule type" value="Genomic_DNA"/>
</dbReference>
<dbReference type="GO" id="GO:0003723">
    <property type="term" value="F:RNA binding"/>
    <property type="evidence" value="ECO:0007669"/>
    <property type="project" value="UniProtKB-UniRule"/>
</dbReference>
<evidence type="ECO:0000256" key="4">
    <source>
        <dbReference type="ARBA" id="ARBA00022679"/>
    </source>
</evidence>
<dbReference type="InterPro" id="IPR029063">
    <property type="entry name" value="SAM-dependent_MTases_sf"/>
</dbReference>
<dbReference type="PROSITE" id="PS01131">
    <property type="entry name" value="RRNA_A_DIMETH"/>
    <property type="match status" value="1"/>
</dbReference>
<dbReference type="AlphaFoldDB" id="A0A7W8IFJ2"/>
<keyword evidence="5 7" id="KW-0949">S-adenosyl-L-methionine</keyword>
<evidence type="ECO:0000256" key="1">
    <source>
        <dbReference type="ARBA" id="ARBA00022490"/>
    </source>
</evidence>
<dbReference type="InterPro" id="IPR020598">
    <property type="entry name" value="rRNA_Ade_methylase_Trfase_N"/>
</dbReference>
<dbReference type="InterPro" id="IPR011530">
    <property type="entry name" value="rRNA_adenine_dimethylase"/>
</dbReference>
<comment type="function">
    <text evidence="7">Specifically dimethylates two adjacent adenosines (A1518 and A1519) in the loop of a conserved hairpin near the 3'-end of 16S rRNA in the 30S particle. May play a critical role in biogenesis of 30S subunits.</text>
</comment>
<feature type="domain" description="Ribosomal RNA adenine methylase transferase N-terminal" evidence="9">
    <location>
        <begin position="19"/>
        <end position="193"/>
    </location>
</feature>
<name>A0A7W8IFJ2_9BACT</name>
<evidence type="ECO:0000256" key="7">
    <source>
        <dbReference type="HAMAP-Rule" id="MF_00607"/>
    </source>
</evidence>
<evidence type="ECO:0000259" key="9">
    <source>
        <dbReference type="SMART" id="SM00650"/>
    </source>
</evidence>
<feature type="binding site" evidence="7 8">
    <location>
        <position position="85"/>
    </location>
    <ligand>
        <name>S-adenosyl-L-methionine</name>
        <dbReference type="ChEBI" id="CHEBI:59789"/>
    </ligand>
</feature>
<dbReference type="InterPro" id="IPR020596">
    <property type="entry name" value="rRNA_Ade_Mease_Trfase_CS"/>
</dbReference>
<organism evidence="10 11">
    <name type="scientific">Tunturiibacter empetritectus</name>
    <dbReference type="NCBI Taxonomy" id="3069691"/>
    <lineage>
        <taxon>Bacteria</taxon>
        <taxon>Pseudomonadati</taxon>
        <taxon>Acidobacteriota</taxon>
        <taxon>Terriglobia</taxon>
        <taxon>Terriglobales</taxon>
        <taxon>Acidobacteriaceae</taxon>
        <taxon>Tunturiibacter</taxon>
    </lineage>
</organism>
<feature type="binding site" evidence="7 8">
    <location>
        <position position="60"/>
    </location>
    <ligand>
        <name>S-adenosyl-L-methionine</name>
        <dbReference type="ChEBI" id="CHEBI:59789"/>
    </ligand>
</feature>
<keyword evidence="1 7" id="KW-0963">Cytoplasm</keyword>
<proteinExistence type="inferred from homology"/>
<dbReference type="InterPro" id="IPR001737">
    <property type="entry name" value="KsgA/Erm"/>
</dbReference>
<feature type="binding site" evidence="7 8">
    <location>
        <position position="39"/>
    </location>
    <ligand>
        <name>S-adenosyl-L-methionine</name>
        <dbReference type="ChEBI" id="CHEBI:59789"/>
    </ligand>
</feature>
<keyword evidence="3 7" id="KW-0489">Methyltransferase</keyword>
<dbReference type="HAMAP" id="MF_00607">
    <property type="entry name" value="16SrRNA_methyltr_A"/>
    <property type="match status" value="1"/>
</dbReference>
<dbReference type="Gene3D" id="1.10.8.100">
    <property type="entry name" value="Ribosomal RNA adenine dimethylase-like, domain 2"/>
    <property type="match status" value="1"/>
</dbReference>
<evidence type="ECO:0000256" key="6">
    <source>
        <dbReference type="ARBA" id="ARBA00022884"/>
    </source>
</evidence>
<comment type="caution">
    <text evidence="10">The sequence shown here is derived from an EMBL/GenBank/DDBJ whole genome shotgun (WGS) entry which is preliminary data.</text>
</comment>
<sequence length="271" mass="29671">MQMKRKPKLGQNFLVDDSARHAIVDALGDLSKRTVIEIGPGHGAITDILAARCHKLIALELDRSLAAELTFRFRDHPQVQILECDVLKTDLLTLVPEGETADVIGNLPYYITSDILLQLFAAGSAGTLARAVLMMQREVADRVSAAPGVRDYGLLSATAQMNAQVDNLFTLAPSAFLPPPDVYSTVLRLHFAPRFAELGVDPEEFNLFLKQCFAQKRKTLQNNLRAAGYSAEQLSRAWPASVPAQARAESLALESMAELYRSLSHVVADSD</sequence>